<dbReference type="SUPFAM" id="SSF56574">
    <property type="entry name" value="Serpins"/>
    <property type="match status" value="1"/>
</dbReference>
<dbReference type="SMR" id="V5L0E2"/>
<reference evidence="6" key="1">
    <citation type="journal article" date="2015" name="Insect Biochem. Mol. Biol.">
        <title>Ostrinia furnacalis serpin-3 regulates melanization cascade by inhibiting a prophenoloxidase-activating protease.</title>
        <authorList>
            <person name="Chu Y."/>
            <person name="Zhou F."/>
            <person name="Liu Y."/>
            <person name="Hong F."/>
            <person name="Wang G."/>
            <person name="An C."/>
        </authorList>
    </citation>
    <scope>NUCLEOTIDE SEQUENCE</scope>
</reference>
<accession>V5L0E2</accession>
<dbReference type="InterPro" id="IPR036186">
    <property type="entry name" value="Serpin_sf"/>
</dbReference>
<feature type="domain" description="Serpin" evidence="5">
    <location>
        <begin position="90"/>
        <end position="452"/>
    </location>
</feature>
<dbReference type="GO" id="GO:0004867">
    <property type="term" value="F:serine-type endopeptidase inhibitor activity"/>
    <property type="evidence" value="ECO:0007669"/>
    <property type="project" value="UniProtKB-KW"/>
</dbReference>
<organism evidence="6">
    <name type="scientific">Ostrinia furnacalis</name>
    <name type="common">Asian corn borer</name>
    <dbReference type="NCBI Taxonomy" id="93504"/>
    <lineage>
        <taxon>Eukaryota</taxon>
        <taxon>Metazoa</taxon>
        <taxon>Ecdysozoa</taxon>
        <taxon>Arthropoda</taxon>
        <taxon>Hexapoda</taxon>
        <taxon>Insecta</taxon>
        <taxon>Pterygota</taxon>
        <taxon>Neoptera</taxon>
        <taxon>Endopterygota</taxon>
        <taxon>Lepidoptera</taxon>
        <taxon>Glossata</taxon>
        <taxon>Ditrysia</taxon>
        <taxon>Pyraloidea</taxon>
        <taxon>Crambidae</taxon>
        <taxon>Pyraustinae</taxon>
        <taxon>Ostrinia</taxon>
    </lineage>
</organism>
<dbReference type="SMART" id="SM00093">
    <property type="entry name" value="SERPIN"/>
    <property type="match status" value="1"/>
</dbReference>
<dbReference type="InterPro" id="IPR023796">
    <property type="entry name" value="Serpin_dom"/>
</dbReference>
<evidence type="ECO:0000256" key="4">
    <source>
        <dbReference type="SAM" id="SignalP"/>
    </source>
</evidence>
<evidence type="ECO:0000259" key="5">
    <source>
        <dbReference type="SMART" id="SM00093"/>
    </source>
</evidence>
<proteinExistence type="evidence at transcript level"/>
<dbReference type="Gene3D" id="3.30.497.10">
    <property type="entry name" value="Antithrombin, subunit I, domain 2"/>
    <property type="match status" value="1"/>
</dbReference>
<name>V5L0E2_OSTFU</name>
<dbReference type="InterPro" id="IPR042178">
    <property type="entry name" value="Serpin_sf_1"/>
</dbReference>
<protein>
    <submittedName>
        <fullName evidence="6">Serine protease inhibitor 3</fullName>
    </submittedName>
</protein>
<evidence type="ECO:0000256" key="3">
    <source>
        <dbReference type="RuleBase" id="RU000411"/>
    </source>
</evidence>
<keyword evidence="1" id="KW-0646">Protease inhibitor</keyword>
<dbReference type="CDD" id="cd19578">
    <property type="entry name" value="serpinK_insect_SRPN2-like"/>
    <property type="match status" value="1"/>
</dbReference>
<dbReference type="Pfam" id="PF00079">
    <property type="entry name" value="Serpin"/>
    <property type="match status" value="1"/>
</dbReference>
<evidence type="ECO:0000256" key="1">
    <source>
        <dbReference type="ARBA" id="ARBA00022690"/>
    </source>
</evidence>
<comment type="similarity">
    <text evidence="3">Belongs to the serpin family.</text>
</comment>
<dbReference type="InterPro" id="IPR000215">
    <property type="entry name" value="Serpin_fam"/>
</dbReference>
<keyword evidence="2" id="KW-0722">Serine protease inhibitor</keyword>
<feature type="chain" id="PRO_5004738753" evidence="4">
    <location>
        <begin position="20"/>
        <end position="462"/>
    </location>
</feature>
<sequence length="462" mass="51647">MTPRFYFTLFVVGPALCVAQQIDPNTLINVFGTPSNYAASVNPHDPAASGVPLAQALPVKPINETLTDPDYWDIDELPAAAVADYDKFDWSLTKRLSASSDTNFLLSPLGLKLALAILTEAATGLTRSELQSVLGFEMDRVAVRRKFANIVNSLQHKSPLYVLDLGSKIYVENIAHPRQKFAAVAHESYKTDLTPIDFHNPPAAAKAINDWVANLTQGRITDLVHQDDLENVVVMILNTLYFKGSWRHQFAPNATKQGQFYVTPKIAKPVYFMNVKDKFYYAESAKFDAKILRMPYMGYKFAMYVVVPNSLTGLNRVLDGLTELRPEMDLLQERFVDVTLPRFQFEFSSHLDSVLRDMGVRQAFEDTASFPGIARGQSLQQRLRVSKVLQRSGIEVNELGSVAYSATEISLVNKFGEDDDTAVEVIANKPFFFLIQDETTRQLLFTGRVADPTLADGTFKHS</sequence>
<evidence type="ECO:0000313" key="6">
    <source>
        <dbReference type="EMBL" id="AHA43071.1"/>
    </source>
</evidence>
<dbReference type="MEROPS" id="I04.072"/>
<dbReference type="EMBL" id="KF501490">
    <property type="protein sequence ID" value="AHA43071.1"/>
    <property type="molecule type" value="mRNA"/>
</dbReference>
<dbReference type="GO" id="GO:0005615">
    <property type="term" value="C:extracellular space"/>
    <property type="evidence" value="ECO:0007669"/>
    <property type="project" value="InterPro"/>
</dbReference>
<dbReference type="Gene3D" id="2.30.39.10">
    <property type="entry name" value="Alpha-1-antitrypsin, domain 1"/>
    <property type="match status" value="1"/>
</dbReference>
<dbReference type="AlphaFoldDB" id="V5L0E2"/>
<evidence type="ECO:0000256" key="2">
    <source>
        <dbReference type="ARBA" id="ARBA00022900"/>
    </source>
</evidence>
<dbReference type="InterPro" id="IPR042185">
    <property type="entry name" value="Serpin_sf_2"/>
</dbReference>
<dbReference type="InterPro" id="IPR023795">
    <property type="entry name" value="Serpin_CS"/>
</dbReference>
<dbReference type="PANTHER" id="PTHR11461">
    <property type="entry name" value="SERINE PROTEASE INHIBITOR, SERPIN"/>
    <property type="match status" value="1"/>
</dbReference>
<keyword evidence="4" id="KW-0732">Signal</keyword>
<dbReference type="PANTHER" id="PTHR11461:SF357">
    <property type="entry name" value="SERINE PROTEASE INHIBITOR 27A"/>
    <property type="match status" value="1"/>
</dbReference>
<dbReference type="PROSITE" id="PS00284">
    <property type="entry name" value="SERPIN"/>
    <property type="match status" value="1"/>
</dbReference>
<feature type="signal peptide" evidence="4">
    <location>
        <begin position="1"/>
        <end position="19"/>
    </location>
</feature>